<comment type="caution">
    <text evidence="1">The sequence shown here is derived from an EMBL/GenBank/DDBJ whole genome shotgun (WGS) entry which is preliminary data.</text>
</comment>
<evidence type="ECO:0000313" key="2">
    <source>
        <dbReference type="Proteomes" id="UP001218218"/>
    </source>
</evidence>
<dbReference type="Proteomes" id="UP001218218">
    <property type="component" value="Unassembled WGS sequence"/>
</dbReference>
<proteinExistence type="predicted"/>
<evidence type="ECO:0000313" key="1">
    <source>
        <dbReference type="EMBL" id="KAJ7367896.1"/>
    </source>
</evidence>
<name>A0AAD7ATN6_9AGAR</name>
<gene>
    <name evidence="1" type="ORF">DFH08DRAFT_946872</name>
</gene>
<dbReference type="AlphaFoldDB" id="A0AAD7ATN6"/>
<accession>A0AAD7ATN6</accession>
<sequence>MKQSAPVADPLDNLRQPLRAAYAKVDLSGPLYLQPLLSHPKLLGGFAKFVEATGRFPDLA</sequence>
<protein>
    <submittedName>
        <fullName evidence="1">Uncharacterized protein</fullName>
    </submittedName>
</protein>
<keyword evidence="2" id="KW-1185">Reference proteome</keyword>
<organism evidence="1 2">
    <name type="scientific">Mycena albidolilacea</name>
    <dbReference type="NCBI Taxonomy" id="1033008"/>
    <lineage>
        <taxon>Eukaryota</taxon>
        <taxon>Fungi</taxon>
        <taxon>Dikarya</taxon>
        <taxon>Basidiomycota</taxon>
        <taxon>Agaricomycotina</taxon>
        <taxon>Agaricomycetes</taxon>
        <taxon>Agaricomycetidae</taxon>
        <taxon>Agaricales</taxon>
        <taxon>Marasmiineae</taxon>
        <taxon>Mycenaceae</taxon>
        <taxon>Mycena</taxon>
    </lineage>
</organism>
<reference evidence="1" key="1">
    <citation type="submission" date="2023-03" db="EMBL/GenBank/DDBJ databases">
        <title>Massive genome expansion in bonnet fungi (Mycena s.s.) driven by repeated elements and novel gene families across ecological guilds.</title>
        <authorList>
            <consortium name="Lawrence Berkeley National Laboratory"/>
            <person name="Harder C.B."/>
            <person name="Miyauchi S."/>
            <person name="Viragh M."/>
            <person name="Kuo A."/>
            <person name="Thoen E."/>
            <person name="Andreopoulos B."/>
            <person name="Lu D."/>
            <person name="Skrede I."/>
            <person name="Drula E."/>
            <person name="Henrissat B."/>
            <person name="Morin E."/>
            <person name="Kohler A."/>
            <person name="Barry K."/>
            <person name="LaButti K."/>
            <person name="Morin E."/>
            <person name="Salamov A."/>
            <person name="Lipzen A."/>
            <person name="Mereny Z."/>
            <person name="Hegedus B."/>
            <person name="Baldrian P."/>
            <person name="Stursova M."/>
            <person name="Weitz H."/>
            <person name="Taylor A."/>
            <person name="Grigoriev I.V."/>
            <person name="Nagy L.G."/>
            <person name="Martin F."/>
            <person name="Kauserud H."/>
        </authorList>
    </citation>
    <scope>NUCLEOTIDE SEQUENCE</scope>
    <source>
        <strain evidence="1">CBHHK002</strain>
    </source>
</reference>
<dbReference type="EMBL" id="JARIHO010000001">
    <property type="protein sequence ID" value="KAJ7367896.1"/>
    <property type="molecule type" value="Genomic_DNA"/>
</dbReference>